<protein>
    <submittedName>
        <fullName evidence="1">Uncharacterized protein</fullName>
    </submittedName>
</protein>
<proteinExistence type="predicted"/>
<organism evidence="1 2">
    <name type="scientific">Tulasnella calospora MUT 4182</name>
    <dbReference type="NCBI Taxonomy" id="1051891"/>
    <lineage>
        <taxon>Eukaryota</taxon>
        <taxon>Fungi</taxon>
        <taxon>Dikarya</taxon>
        <taxon>Basidiomycota</taxon>
        <taxon>Agaricomycotina</taxon>
        <taxon>Agaricomycetes</taxon>
        <taxon>Cantharellales</taxon>
        <taxon>Tulasnellaceae</taxon>
        <taxon>Tulasnella</taxon>
    </lineage>
</organism>
<dbReference type="Proteomes" id="UP000054248">
    <property type="component" value="Unassembled WGS sequence"/>
</dbReference>
<evidence type="ECO:0000313" key="2">
    <source>
        <dbReference type="Proteomes" id="UP000054248"/>
    </source>
</evidence>
<gene>
    <name evidence="1" type="ORF">M407DRAFT_246495</name>
</gene>
<reference evidence="1 2" key="1">
    <citation type="submission" date="2014-04" db="EMBL/GenBank/DDBJ databases">
        <authorList>
            <consortium name="DOE Joint Genome Institute"/>
            <person name="Kuo A."/>
            <person name="Girlanda M."/>
            <person name="Perotto S."/>
            <person name="Kohler A."/>
            <person name="Nagy L.G."/>
            <person name="Floudas D."/>
            <person name="Copeland A."/>
            <person name="Barry K.W."/>
            <person name="Cichocki N."/>
            <person name="Veneault-Fourrey C."/>
            <person name="LaButti K."/>
            <person name="Lindquist E.A."/>
            <person name="Lipzen A."/>
            <person name="Lundell T."/>
            <person name="Morin E."/>
            <person name="Murat C."/>
            <person name="Sun H."/>
            <person name="Tunlid A."/>
            <person name="Henrissat B."/>
            <person name="Grigoriev I.V."/>
            <person name="Hibbett D.S."/>
            <person name="Martin F."/>
            <person name="Nordberg H.P."/>
            <person name="Cantor M.N."/>
            <person name="Hua S.X."/>
        </authorList>
    </citation>
    <scope>NUCLEOTIDE SEQUENCE [LARGE SCALE GENOMIC DNA]</scope>
    <source>
        <strain evidence="1 2">MUT 4182</strain>
    </source>
</reference>
<reference evidence="2" key="2">
    <citation type="submission" date="2015-01" db="EMBL/GenBank/DDBJ databases">
        <title>Evolutionary Origins and Diversification of the Mycorrhizal Mutualists.</title>
        <authorList>
            <consortium name="DOE Joint Genome Institute"/>
            <consortium name="Mycorrhizal Genomics Consortium"/>
            <person name="Kohler A."/>
            <person name="Kuo A."/>
            <person name="Nagy L.G."/>
            <person name="Floudas D."/>
            <person name="Copeland A."/>
            <person name="Barry K.W."/>
            <person name="Cichocki N."/>
            <person name="Veneault-Fourrey C."/>
            <person name="LaButti K."/>
            <person name="Lindquist E.A."/>
            <person name="Lipzen A."/>
            <person name="Lundell T."/>
            <person name="Morin E."/>
            <person name="Murat C."/>
            <person name="Riley R."/>
            <person name="Ohm R."/>
            <person name="Sun H."/>
            <person name="Tunlid A."/>
            <person name="Henrissat B."/>
            <person name="Grigoriev I.V."/>
            <person name="Hibbett D.S."/>
            <person name="Martin F."/>
        </authorList>
    </citation>
    <scope>NUCLEOTIDE SEQUENCE [LARGE SCALE GENOMIC DNA]</scope>
    <source>
        <strain evidence="2">MUT 4182</strain>
    </source>
</reference>
<sequence length="52" mass="5957">MIDRTTHVNHVHDALPLNAILTTRLSDPRTSIRPSVQFDFVSRHRPGLSRHS</sequence>
<accession>A0A0C3KAG4</accession>
<dbReference type="AlphaFoldDB" id="A0A0C3KAG4"/>
<evidence type="ECO:0000313" key="1">
    <source>
        <dbReference type="EMBL" id="KIO18383.1"/>
    </source>
</evidence>
<dbReference type="HOGENOM" id="CLU_3089015_0_0_1"/>
<keyword evidence="2" id="KW-1185">Reference proteome</keyword>
<dbReference type="EMBL" id="KN823291">
    <property type="protein sequence ID" value="KIO18383.1"/>
    <property type="molecule type" value="Genomic_DNA"/>
</dbReference>
<name>A0A0C3KAG4_9AGAM</name>